<proteinExistence type="predicted"/>
<dbReference type="EMBL" id="RCML01000678">
    <property type="protein sequence ID" value="KAG2971274.1"/>
    <property type="molecule type" value="Genomic_DNA"/>
</dbReference>
<dbReference type="EMBL" id="RCMK01000671">
    <property type="protein sequence ID" value="KAG2916895.1"/>
    <property type="molecule type" value="Genomic_DNA"/>
</dbReference>
<dbReference type="Proteomes" id="UP000760860">
    <property type="component" value="Unassembled WGS sequence"/>
</dbReference>
<evidence type="ECO:0000313" key="2">
    <source>
        <dbReference type="EMBL" id="KAG2850751.1"/>
    </source>
</evidence>
<dbReference type="AlphaFoldDB" id="A0A329RQL5"/>
<feature type="compositionally biased region" description="Polar residues" evidence="1">
    <location>
        <begin position="34"/>
        <end position="46"/>
    </location>
</feature>
<dbReference type="EMBL" id="RCMG01000659">
    <property type="protein sequence ID" value="KAG2850751.1"/>
    <property type="molecule type" value="Genomic_DNA"/>
</dbReference>
<dbReference type="VEuPathDB" id="FungiDB:PC110_g16688"/>
<dbReference type="EMBL" id="RCMV01000655">
    <property type="protein sequence ID" value="KAG3214254.1"/>
    <property type="molecule type" value="Genomic_DNA"/>
</dbReference>
<protein>
    <submittedName>
        <fullName evidence="7">Uncharacterized protein</fullName>
    </submittedName>
</protein>
<dbReference type="Proteomes" id="UP000251314">
    <property type="component" value="Unassembled WGS sequence"/>
</dbReference>
<dbReference type="Proteomes" id="UP000735874">
    <property type="component" value="Unassembled WGS sequence"/>
</dbReference>
<dbReference type="EMBL" id="MJFZ01000606">
    <property type="protein sequence ID" value="RAW26915.1"/>
    <property type="molecule type" value="Genomic_DNA"/>
</dbReference>
<feature type="region of interest" description="Disordered" evidence="1">
    <location>
        <begin position="30"/>
        <end position="82"/>
    </location>
</feature>
<reference evidence="7 8" key="1">
    <citation type="submission" date="2018-01" db="EMBL/GenBank/DDBJ databases">
        <title>Draft genome of the strawberry crown rot pathogen Phytophthora cactorum.</title>
        <authorList>
            <person name="Armitage A.D."/>
            <person name="Lysoe E."/>
            <person name="Nellist C.F."/>
            <person name="Harrison R.J."/>
            <person name="Brurberg M.B."/>
        </authorList>
    </citation>
    <scope>NUCLEOTIDE SEQUENCE [LARGE SCALE GENOMIC DNA]</scope>
    <source>
        <strain evidence="7 8">10300</strain>
    </source>
</reference>
<evidence type="ECO:0000313" key="3">
    <source>
        <dbReference type="EMBL" id="KAG2901279.1"/>
    </source>
</evidence>
<dbReference type="Proteomes" id="UP000697107">
    <property type="component" value="Unassembled WGS sequence"/>
</dbReference>
<dbReference type="Proteomes" id="UP000774804">
    <property type="component" value="Unassembled WGS sequence"/>
</dbReference>
<evidence type="ECO:0000313" key="4">
    <source>
        <dbReference type="EMBL" id="KAG2916895.1"/>
    </source>
</evidence>
<dbReference type="EMBL" id="RCMI01000671">
    <property type="protein sequence ID" value="KAG2901279.1"/>
    <property type="molecule type" value="Genomic_DNA"/>
</dbReference>
<feature type="compositionally biased region" description="Basic residues" evidence="1">
    <location>
        <begin position="59"/>
        <end position="69"/>
    </location>
</feature>
<evidence type="ECO:0000313" key="8">
    <source>
        <dbReference type="Proteomes" id="UP000251314"/>
    </source>
</evidence>
<evidence type="ECO:0000313" key="6">
    <source>
        <dbReference type="EMBL" id="KAG3214254.1"/>
    </source>
</evidence>
<evidence type="ECO:0000313" key="7">
    <source>
        <dbReference type="EMBL" id="RAW26915.1"/>
    </source>
</evidence>
<evidence type="ECO:0000313" key="5">
    <source>
        <dbReference type="EMBL" id="KAG2971274.1"/>
    </source>
</evidence>
<sequence length="142" mass="15984">MNRYSTNDSYAFGDSYDSYRYASRDDYAYGGQSDPYQYSRSGSRFTNAKKPNRKDYSHAKKPSGAHAKKPAVPPEETPTKPLTEKEQAILDQVNAFLALGKSTVNLNKLGKLLLLKIHPDKCRMENLDAHSLSQKVIIHMNA</sequence>
<comment type="caution">
    <text evidence="7">The sequence shown here is derived from an EMBL/GenBank/DDBJ whole genome shotgun (WGS) entry which is preliminary data.</text>
</comment>
<keyword evidence="8" id="KW-1185">Reference proteome</keyword>
<reference evidence="2" key="2">
    <citation type="submission" date="2018-10" db="EMBL/GenBank/DDBJ databases">
        <title>Effector identification in a new, highly contiguous assembly of the strawberry crown rot pathogen Phytophthora cactorum.</title>
        <authorList>
            <person name="Armitage A.D."/>
            <person name="Nellist C.F."/>
            <person name="Bates H."/>
            <person name="Vickerstaff R.J."/>
            <person name="Harrison R.J."/>
        </authorList>
    </citation>
    <scope>NUCLEOTIDE SEQUENCE</scope>
    <source>
        <strain evidence="2">15-7</strain>
        <strain evidence="3">4032</strain>
        <strain evidence="4">4040</strain>
        <strain evidence="5">P415</strain>
        <strain evidence="6">P421</strain>
    </source>
</reference>
<evidence type="ECO:0000256" key="1">
    <source>
        <dbReference type="SAM" id="MobiDB-lite"/>
    </source>
</evidence>
<gene>
    <name evidence="7" type="ORF">PC110_g16688</name>
    <name evidence="2" type="ORF">PC113_g16514</name>
    <name evidence="3" type="ORF">PC115_g15924</name>
    <name evidence="4" type="ORF">PC117_g17598</name>
    <name evidence="5" type="ORF">PC118_g16382</name>
    <name evidence="6" type="ORF">PC129_g14831</name>
</gene>
<accession>A0A329RQL5</accession>
<name>A0A329RQL5_9STRA</name>
<dbReference type="Proteomes" id="UP000736787">
    <property type="component" value="Unassembled WGS sequence"/>
</dbReference>
<organism evidence="7 8">
    <name type="scientific">Phytophthora cactorum</name>
    <dbReference type="NCBI Taxonomy" id="29920"/>
    <lineage>
        <taxon>Eukaryota</taxon>
        <taxon>Sar</taxon>
        <taxon>Stramenopiles</taxon>
        <taxon>Oomycota</taxon>
        <taxon>Peronosporomycetes</taxon>
        <taxon>Peronosporales</taxon>
        <taxon>Peronosporaceae</taxon>
        <taxon>Phytophthora</taxon>
    </lineage>
</organism>